<dbReference type="VEuPathDB" id="TriTrypDB:TvY486_0100850"/>
<dbReference type="SMART" id="SM00670">
    <property type="entry name" value="PINc"/>
    <property type="match status" value="1"/>
</dbReference>
<dbReference type="AlphaFoldDB" id="G0TR73"/>
<protein>
    <recommendedName>
        <fullName evidence="2">PIN domain-containing protein</fullName>
    </recommendedName>
</protein>
<name>G0TR73_TRYVY</name>
<accession>G0TR73</accession>
<feature type="region of interest" description="Disordered" evidence="1">
    <location>
        <begin position="332"/>
        <end position="356"/>
    </location>
</feature>
<dbReference type="Gene3D" id="3.40.50.1010">
    <property type="entry name" value="5'-nuclease"/>
    <property type="match status" value="1"/>
</dbReference>
<evidence type="ECO:0000256" key="1">
    <source>
        <dbReference type="SAM" id="MobiDB-lite"/>
    </source>
</evidence>
<gene>
    <name evidence="3" type="ORF">TVY486_0100850</name>
</gene>
<evidence type="ECO:0000259" key="2">
    <source>
        <dbReference type="SMART" id="SM00670"/>
    </source>
</evidence>
<proteinExistence type="predicted"/>
<evidence type="ECO:0000313" key="3">
    <source>
        <dbReference type="EMBL" id="CCC46437.1"/>
    </source>
</evidence>
<dbReference type="InterPro" id="IPR002716">
    <property type="entry name" value="PIN_dom"/>
</dbReference>
<reference evidence="3" key="1">
    <citation type="journal article" date="2012" name="Proc. Natl. Acad. Sci. U.S.A.">
        <title>Antigenic diversity is generated by distinct evolutionary mechanisms in African trypanosome species.</title>
        <authorList>
            <person name="Jackson A.P."/>
            <person name="Berry A."/>
            <person name="Aslett M."/>
            <person name="Allison H.C."/>
            <person name="Burton P."/>
            <person name="Vavrova-Anderson J."/>
            <person name="Brown R."/>
            <person name="Browne H."/>
            <person name="Corton N."/>
            <person name="Hauser H."/>
            <person name="Gamble J."/>
            <person name="Gilderthorp R."/>
            <person name="Marcello L."/>
            <person name="McQuillan J."/>
            <person name="Otto T.D."/>
            <person name="Quail M.A."/>
            <person name="Sanders M.J."/>
            <person name="van Tonder A."/>
            <person name="Ginger M.L."/>
            <person name="Field M.C."/>
            <person name="Barry J.D."/>
            <person name="Hertz-Fowler C."/>
            <person name="Berriman M."/>
        </authorList>
    </citation>
    <scope>NUCLEOTIDE SEQUENCE</scope>
    <source>
        <strain evidence="3">Y486</strain>
    </source>
</reference>
<organism evidence="3">
    <name type="scientific">Trypanosoma vivax (strain Y486)</name>
    <dbReference type="NCBI Taxonomy" id="1055687"/>
    <lineage>
        <taxon>Eukaryota</taxon>
        <taxon>Discoba</taxon>
        <taxon>Euglenozoa</taxon>
        <taxon>Kinetoplastea</taxon>
        <taxon>Metakinetoplastina</taxon>
        <taxon>Trypanosomatida</taxon>
        <taxon>Trypanosomatidae</taxon>
        <taxon>Trypanosoma</taxon>
        <taxon>Duttonella</taxon>
    </lineage>
</organism>
<dbReference type="EMBL" id="HE573017">
    <property type="protein sequence ID" value="CCC46437.1"/>
    <property type="molecule type" value="Genomic_DNA"/>
</dbReference>
<dbReference type="Pfam" id="PF13638">
    <property type="entry name" value="PIN_4"/>
    <property type="match status" value="1"/>
</dbReference>
<sequence length="610" mass="67607">MTQPPENGHTAPTLATAIAALYLPLNARAPLLLSRPPLTLPEKGTSTASYVSTISPEGSCSRPAKALANSTESRESSLNELWALPSRSGACKRGIEKEEFTHSRTQGMGLGVWSRPGVPSEPLETLRIYSRICENSQRLEGCSTGLQNAAESAVGENMGLSMRPNDMLGGNTIGLNAAATVHSTPTLSHYQAQQIVKAEAFAHDKNVAMWHKVAKREHSMCNMKAGEENSEEVKIKKRVIECVGNTLHTSCSLGETNEVVSTHSYGCASHRSSECCLRSQISSLPPSRNEGGVRKVADAYRETMSNNPHSHTDNCVVNQQDIVSRVQEIRQQAEKYRASDKTAATKPPSQRTRKGKTALMGCASAVDSTAHWLTNKCERNIFTHLSWENDCQGQSLHGSYVSECSGAMRNEEDSKQQPSPNIRCDTVSGVMYCRAVSEEVRNEQQPGHGHRREVEENQLHVVMDTCSILGSTPETLSVIMLHTVLCIPVVVIEELDGINKLKRPGRDKKDRERLRFITRQIRERIAQALVHHEKLRLQRRGEVNVAYDQCVKTNDDSILGFAVFLEREEARRVVFVTEDKFLHIKAVSELRGKVHSLCEVMQQLEKLSLK</sequence>
<feature type="domain" description="PIN" evidence="2">
    <location>
        <begin position="459"/>
        <end position="584"/>
    </location>
</feature>